<dbReference type="EMBL" id="CM029039">
    <property type="protein sequence ID" value="KAG2643528.1"/>
    <property type="molecule type" value="Genomic_DNA"/>
</dbReference>
<protein>
    <submittedName>
        <fullName evidence="1">Uncharacterized protein</fullName>
    </submittedName>
</protein>
<sequence>MQILCTPTEDANGEANEGDGWLAGFYQGQVYFPALGRIYRGAWCWRGHCYRAGTWRGWVFPCIVDTVGRRAAVADVVPHIITAGRLAPERYAFDLCEELDVESLGCTMYTRVNDLVSIRLIAMAWRYLSKSMFGSSGGESEEEDLQAAAIIASMGRKRRWGGSVFGHKIYKHDRAAAERLLMLKYFDEESIFDDDQFRRRYRMRKPLFLCIVDELTTGKLFLQAATECSWSKGFFSHSQVHNSNESPCVWTSSRCS</sequence>
<comment type="caution">
    <text evidence="1">The sequence shown here is derived from an EMBL/GenBank/DDBJ whole genome shotgun (WGS) entry which is preliminary data.</text>
</comment>
<evidence type="ECO:0000313" key="1">
    <source>
        <dbReference type="EMBL" id="KAG2643528.1"/>
    </source>
</evidence>
<dbReference type="Proteomes" id="UP000823388">
    <property type="component" value="Chromosome 2K"/>
</dbReference>
<dbReference type="PANTHER" id="PTHR47150">
    <property type="entry name" value="OS12G0169200 PROTEIN"/>
    <property type="match status" value="1"/>
</dbReference>
<proteinExistence type="predicted"/>
<reference evidence="1" key="1">
    <citation type="submission" date="2020-05" db="EMBL/GenBank/DDBJ databases">
        <title>WGS assembly of Panicum virgatum.</title>
        <authorList>
            <person name="Lovell J.T."/>
            <person name="Jenkins J."/>
            <person name="Shu S."/>
            <person name="Juenger T.E."/>
            <person name="Schmutz J."/>
        </authorList>
    </citation>
    <scope>NUCLEOTIDE SEQUENCE</scope>
    <source>
        <strain evidence="1">AP13</strain>
    </source>
</reference>
<name>A0A8T0W8N6_PANVG</name>
<dbReference type="PANTHER" id="PTHR47150:SF6">
    <property type="entry name" value="OS01G0872900 PROTEIN"/>
    <property type="match status" value="1"/>
</dbReference>
<dbReference type="AlphaFoldDB" id="A0A8T0W8N6"/>
<gene>
    <name evidence="1" type="ORF">PVAP13_2KG340304</name>
</gene>
<evidence type="ECO:0000313" key="2">
    <source>
        <dbReference type="Proteomes" id="UP000823388"/>
    </source>
</evidence>
<organism evidence="1 2">
    <name type="scientific">Panicum virgatum</name>
    <name type="common">Blackwell switchgrass</name>
    <dbReference type="NCBI Taxonomy" id="38727"/>
    <lineage>
        <taxon>Eukaryota</taxon>
        <taxon>Viridiplantae</taxon>
        <taxon>Streptophyta</taxon>
        <taxon>Embryophyta</taxon>
        <taxon>Tracheophyta</taxon>
        <taxon>Spermatophyta</taxon>
        <taxon>Magnoliopsida</taxon>
        <taxon>Liliopsida</taxon>
        <taxon>Poales</taxon>
        <taxon>Poaceae</taxon>
        <taxon>PACMAD clade</taxon>
        <taxon>Panicoideae</taxon>
        <taxon>Panicodae</taxon>
        <taxon>Paniceae</taxon>
        <taxon>Panicinae</taxon>
        <taxon>Panicum</taxon>
        <taxon>Panicum sect. Hiantes</taxon>
    </lineage>
</organism>
<accession>A0A8T0W8N6</accession>
<keyword evidence="2" id="KW-1185">Reference proteome</keyword>